<organism evidence="8 9">
    <name type="scientific">Bradyrhizobium nanningense</name>
    <dbReference type="NCBI Taxonomy" id="1325118"/>
    <lineage>
        <taxon>Bacteria</taxon>
        <taxon>Pseudomonadati</taxon>
        <taxon>Pseudomonadota</taxon>
        <taxon>Alphaproteobacteria</taxon>
        <taxon>Hyphomicrobiales</taxon>
        <taxon>Nitrobacteraceae</taxon>
        <taxon>Bradyrhizobium</taxon>
    </lineage>
</organism>
<gene>
    <name evidence="8" type="ORF">XH99_14600</name>
</gene>
<proteinExistence type="inferred from homology"/>
<evidence type="ECO:0000256" key="6">
    <source>
        <dbReference type="SAM" id="Phobius"/>
    </source>
</evidence>
<feature type="transmembrane region" description="Helical" evidence="6">
    <location>
        <begin position="119"/>
        <end position="139"/>
    </location>
</feature>
<protein>
    <recommendedName>
        <fullName evidence="7">EamA domain-containing protein</fullName>
    </recommendedName>
</protein>
<dbReference type="RefSeq" id="WP_128918646.1">
    <property type="nucleotide sequence ID" value="NZ_LBJC01000029.1"/>
</dbReference>
<sequence>MSSICGRSVKDSRSSTAAAIRAVAPKPRDWLLLLSLVLIWAVSWPVIKIGVGQIPPIWYGFLRYAVAALILFAVLVARGELALPPPADFPFVVISGALQMAAYSALTGLALTILPPGRASVLAFATPIVVAPLAAWRLGEDLGPKAVAGVLVGCAGTAVIASPSFAVVGRQTLAYAMLMGAATAWAITIVTVRGHRFTSSALSLAPWQMLIAAILLLPIAISVEGAPPTISPLGAATLLYVAPIATAFAYWAVVEAGRRFAASTMSMALLATPSVGLLISAWVLKEPINASLVAGVALTAIGIRLTIAPTRRG</sequence>
<dbReference type="AlphaFoldDB" id="A0A4V1L268"/>
<evidence type="ECO:0000256" key="5">
    <source>
        <dbReference type="ARBA" id="ARBA00023136"/>
    </source>
</evidence>
<dbReference type="GO" id="GO:0016020">
    <property type="term" value="C:membrane"/>
    <property type="evidence" value="ECO:0007669"/>
    <property type="project" value="UniProtKB-SubCell"/>
</dbReference>
<feature type="transmembrane region" description="Helical" evidence="6">
    <location>
        <begin position="173"/>
        <end position="192"/>
    </location>
</feature>
<feature type="domain" description="EamA" evidence="7">
    <location>
        <begin position="31"/>
        <end position="161"/>
    </location>
</feature>
<comment type="subcellular location">
    <subcellularLocation>
        <location evidence="1">Membrane</location>
        <topology evidence="1">Multi-pass membrane protein</topology>
    </subcellularLocation>
</comment>
<feature type="transmembrane region" description="Helical" evidence="6">
    <location>
        <begin position="57"/>
        <end position="77"/>
    </location>
</feature>
<dbReference type="InterPro" id="IPR037185">
    <property type="entry name" value="EmrE-like"/>
</dbReference>
<feature type="transmembrane region" description="Helical" evidence="6">
    <location>
        <begin position="233"/>
        <end position="253"/>
    </location>
</feature>
<dbReference type="Pfam" id="PF00892">
    <property type="entry name" value="EamA"/>
    <property type="match status" value="2"/>
</dbReference>
<keyword evidence="5 6" id="KW-0472">Membrane</keyword>
<dbReference type="EMBL" id="LBJQ01000074">
    <property type="protein sequence ID" value="RXH28646.1"/>
    <property type="molecule type" value="Genomic_DNA"/>
</dbReference>
<feature type="transmembrane region" description="Helical" evidence="6">
    <location>
        <begin position="146"/>
        <end position="167"/>
    </location>
</feature>
<feature type="transmembrane region" description="Helical" evidence="6">
    <location>
        <begin position="89"/>
        <end position="113"/>
    </location>
</feature>
<name>A0A4V1L268_9BRAD</name>
<dbReference type="SUPFAM" id="SSF103481">
    <property type="entry name" value="Multidrug resistance efflux transporter EmrE"/>
    <property type="match status" value="2"/>
</dbReference>
<reference evidence="8 9" key="1">
    <citation type="submission" date="2015-04" db="EMBL/GenBank/DDBJ databases">
        <title>Comparative genomics of rhizobia nodulating Arachis hypogaea in China.</title>
        <authorList>
            <person name="Li Y."/>
        </authorList>
    </citation>
    <scope>NUCLEOTIDE SEQUENCE [LARGE SCALE GENOMIC DNA]</scope>
    <source>
        <strain evidence="8 9">CCBAU 51757</strain>
    </source>
</reference>
<feature type="transmembrane region" description="Helical" evidence="6">
    <location>
        <begin position="260"/>
        <end position="282"/>
    </location>
</feature>
<dbReference type="PANTHER" id="PTHR32322">
    <property type="entry name" value="INNER MEMBRANE TRANSPORTER"/>
    <property type="match status" value="1"/>
</dbReference>
<feature type="transmembrane region" description="Helical" evidence="6">
    <location>
        <begin position="204"/>
        <end position="221"/>
    </location>
</feature>
<evidence type="ECO:0000256" key="3">
    <source>
        <dbReference type="ARBA" id="ARBA00022692"/>
    </source>
</evidence>
<dbReference type="Proteomes" id="UP000289546">
    <property type="component" value="Unassembled WGS sequence"/>
</dbReference>
<dbReference type="OrthoDB" id="9810239at2"/>
<feature type="transmembrane region" description="Helical" evidence="6">
    <location>
        <begin position="30"/>
        <end position="51"/>
    </location>
</feature>
<comment type="caution">
    <text evidence="8">The sequence shown here is derived from an EMBL/GenBank/DDBJ whole genome shotgun (WGS) entry which is preliminary data.</text>
</comment>
<dbReference type="PANTHER" id="PTHR32322:SF2">
    <property type="entry name" value="EAMA DOMAIN-CONTAINING PROTEIN"/>
    <property type="match status" value="1"/>
</dbReference>
<evidence type="ECO:0000256" key="2">
    <source>
        <dbReference type="ARBA" id="ARBA00007362"/>
    </source>
</evidence>
<keyword evidence="9" id="KW-1185">Reference proteome</keyword>
<accession>A0A4V1L268</accession>
<evidence type="ECO:0000259" key="7">
    <source>
        <dbReference type="Pfam" id="PF00892"/>
    </source>
</evidence>
<dbReference type="InterPro" id="IPR050638">
    <property type="entry name" value="AA-Vitamin_Transporters"/>
</dbReference>
<feature type="domain" description="EamA" evidence="7">
    <location>
        <begin position="174"/>
        <end position="306"/>
    </location>
</feature>
<evidence type="ECO:0000313" key="9">
    <source>
        <dbReference type="Proteomes" id="UP000289546"/>
    </source>
</evidence>
<evidence type="ECO:0000256" key="1">
    <source>
        <dbReference type="ARBA" id="ARBA00004141"/>
    </source>
</evidence>
<evidence type="ECO:0000256" key="4">
    <source>
        <dbReference type="ARBA" id="ARBA00022989"/>
    </source>
</evidence>
<comment type="similarity">
    <text evidence="2">Belongs to the EamA transporter family.</text>
</comment>
<feature type="transmembrane region" description="Helical" evidence="6">
    <location>
        <begin position="288"/>
        <end position="307"/>
    </location>
</feature>
<keyword evidence="4 6" id="KW-1133">Transmembrane helix</keyword>
<keyword evidence="3 6" id="KW-0812">Transmembrane</keyword>
<dbReference type="InterPro" id="IPR000620">
    <property type="entry name" value="EamA_dom"/>
</dbReference>
<evidence type="ECO:0000313" key="8">
    <source>
        <dbReference type="EMBL" id="RXH28646.1"/>
    </source>
</evidence>